<evidence type="ECO:0000256" key="3">
    <source>
        <dbReference type="ARBA" id="ARBA00022701"/>
    </source>
</evidence>
<dbReference type="GO" id="GO:0005874">
    <property type="term" value="C:microtubule"/>
    <property type="evidence" value="ECO:0007669"/>
    <property type="project" value="UniProtKB-KW"/>
</dbReference>
<evidence type="ECO:0000313" key="8">
    <source>
        <dbReference type="Proteomes" id="UP000018208"/>
    </source>
</evidence>
<evidence type="ECO:0000256" key="2">
    <source>
        <dbReference type="ARBA" id="ARBA00022490"/>
    </source>
</evidence>
<dbReference type="GO" id="GO:0000930">
    <property type="term" value="C:gamma-tubulin complex"/>
    <property type="evidence" value="ECO:0007669"/>
    <property type="project" value="TreeGrafter"/>
</dbReference>
<keyword evidence="4" id="KW-0206">Cytoskeleton</keyword>
<dbReference type="GO" id="GO:0000278">
    <property type="term" value="P:mitotic cell cycle"/>
    <property type="evidence" value="ECO:0007669"/>
    <property type="project" value="TreeGrafter"/>
</dbReference>
<dbReference type="PANTHER" id="PTHR19302">
    <property type="entry name" value="GAMMA TUBULIN COMPLEX PROTEIN"/>
    <property type="match status" value="1"/>
</dbReference>
<dbReference type="Proteomes" id="UP000018208">
    <property type="component" value="Unassembled WGS sequence"/>
</dbReference>
<evidence type="ECO:0000313" key="6">
    <source>
        <dbReference type="EMBL" id="EST43712.1"/>
    </source>
</evidence>
<dbReference type="VEuPathDB" id="GiardiaDB:SS50377_21055"/>
<evidence type="ECO:0000256" key="1">
    <source>
        <dbReference type="ARBA" id="ARBA00004245"/>
    </source>
</evidence>
<comment type="subcellular location">
    <subcellularLocation>
        <location evidence="1">Cytoplasm</location>
        <location evidence="1">Cytoskeleton</location>
    </subcellularLocation>
</comment>
<keyword evidence="3" id="KW-0493">Microtubule</keyword>
<name>V6LGS8_9EUKA</name>
<dbReference type="EMBL" id="AUWU02000001">
    <property type="protein sequence ID" value="KAH0577701.1"/>
    <property type="molecule type" value="Genomic_DNA"/>
</dbReference>
<proteinExistence type="predicted"/>
<dbReference type="GO" id="GO:0051225">
    <property type="term" value="P:spindle assembly"/>
    <property type="evidence" value="ECO:0007669"/>
    <property type="project" value="TreeGrafter"/>
</dbReference>
<evidence type="ECO:0000259" key="5">
    <source>
        <dbReference type="Pfam" id="PF17681"/>
    </source>
</evidence>
<evidence type="ECO:0000256" key="4">
    <source>
        <dbReference type="ARBA" id="ARBA00023212"/>
    </source>
</evidence>
<sequence>MEEILKTFLNAFNINTMDNFDRFIIYINSNLRSISLRETDITNLLISQAKPEDLRKVQQLLLSISQHTMKNRNAFLSVLSRIEKNDQLKVDFQKHQAYVQIKKPEIDIEIKHNRTIVMQSPTKILIPDIVYALNGISTDKIKLEIDTVTGLYTIITDFTPSISAFLVEIGTVSGLKLRLQQLVNSLKLSRSKPKQAFSAFCVEYLNTEFQQQLRYISTMDTIEQVLMVVRENLRISLASLCWAGELITSSQLRGCIDYLKVLELVQTSGNGEKLLEAVKIEMEKPMLMFLLQWIQFGDCQDIHGDFFIEEISKNSKKMDLWNDQFKLVNVAGQSYDKVLNIGKSVYFLRKICKIIDFDLLNNENWFDIQSQIKNNSVTFQDINFNETEIFVNQTVNNQLQKKYQISDSLDLIIKVFLGFQSDFITIFAQTMMQNASNQVNQVYRLSAINQLDHCIQSSNLQNCFNQELLSQLNPFILPNNSTFSISFNAIEPLNYVFLQKQMLELKDCFDLVVLTRILELSLNKVEKQSRVKLCLFKIQNLVRFLAGFMQSMFGMLSERISVNFERPQNQIGSYIGFITEFTASITEITLNGSLKMFMNKLYLISGQLISDKLSKMKQQQIGQVRQIEVEVSKIVKELIQDLQSIKTGEFIDEFELLISQLQLSSF</sequence>
<reference evidence="6 7" key="1">
    <citation type="journal article" date="2014" name="PLoS Genet.">
        <title>The Genome of Spironucleus salmonicida Highlights a Fish Pathogen Adapted to Fluctuating Environments.</title>
        <authorList>
            <person name="Xu F."/>
            <person name="Jerlstrom-Hultqvist J."/>
            <person name="Einarsson E."/>
            <person name="Astvaldsson A."/>
            <person name="Svard S.G."/>
            <person name="Andersson J.O."/>
        </authorList>
    </citation>
    <scope>NUCLEOTIDE SEQUENCE</scope>
    <source>
        <strain evidence="7">ATCC 50377</strain>
    </source>
</reference>
<dbReference type="GO" id="GO:0000922">
    <property type="term" value="C:spindle pole"/>
    <property type="evidence" value="ECO:0007669"/>
    <property type="project" value="InterPro"/>
</dbReference>
<keyword evidence="2" id="KW-0963">Cytoplasm</keyword>
<feature type="domain" description="Gamma tubulin complex component protein N-terminal" evidence="5">
    <location>
        <begin position="127"/>
        <end position="367"/>
    </location>
</feature>
<dbReference type="Pfam" id="PF17681">
    <property type="entry name" value="GCP_N_terminal"/>
    <property type="match status" value="1"/>
</dbReference>
<dbReference type="InterPro" id="IPR007259">
    <property type="entry name" value="GCP"/>
</dbReference>
<dbReference type="AlphaFoldDB" id="V6LGS8"/>
<dbReference type="GO" id="GO:0051011">
    <property type="term" value="F:microtubule minus-end binding"/>
    <property type="evidence" value="ECO:0007669"/>
    <property type="project" value="TreeGrafter"/>
</dbReference>
<dbReference type="GO" id="GO:0043015">
    <property type="term" value="F:gamma-tubulin binding"/>
    <property type="evidence" value="ECO:0007669"/>
    <property type="project" value="InterPro"/>
</dbReference>
<dbReference type="GO" id="GO:0051321">
    <property type="term" value="P:meiotic cell cycle"/>
    <property type="evidence" value="ECO:0007669"/>
    <property type="project" value="TreeGrafter"/>
</dbReference>
<accession>V6LGS8</accession>
<dbReference type="PANTHER" id="PTHR19302:SF14">
    <property type="entry name" value="GAMMA-TUBULIN COMPLEX COMPONENT 3"/>
    <property type="match status" value="1"/>
</dbReference>
<dbReference type="EMBL" id="KI546135">
    <property type="protein sequence ID" value="EST43712.1"/>
    <property type="molecule type" value="Genomic_DNA"/>
</dbReference>
<dbReference type="OrthoDB" id="5860513at2759"/>
<gene>
    <name evidence="6" type="ORF">SS50377_16766</name>
    <name evidence="7" type="ORF">SS50377_21055</name>
</gene>
<dbReference type="InterPro" id="IPR041470">
    <property type="entry name" value="GCP_N"/>
</dbReference>
<keyword evidence="8" id="KW-1185">Reference proteome</keyword>
<organism evidence="6">
    <name type="scientific">Spironucleus salmonicida</name>
    <dbReference type="NCBI Taxonomy" id="348837"/>
    <lineage>
        <taxon>Eukaryota</taxon>
        <taxon>Metamonada</taxon>
        <taxon>Diplomonadida</taxon>
        <taxon>Hexamitidae</taxon>
        <taxon>Hexamitinae</taxon>
        <taxon>Spironucleus</taxon>
    </lineage>
</organism>
<protein>
    <submittedName>
        <fullName evidence="6">Spindle pole body component</fullName>
    </submittedName>
</protein>
<evidence type="ECO:0000313" key="7">
    <source>
        <dbReference type="EMBL" id="KAH0577701.1"/>
    </source>
</evidence>
<dbReference type="GO" id="GO:0031122">
    <property type="term" value="P:cytoplasmic microtubule organization"/>
    <property type="evidence" value="ECO:0007669"/>
    <property type="project" value="TreeGrafter"/>
</dbReference>
<dbReference type="GO" id="GO:0007020">
    <property type="term" value="P:microtubule nucleation"/>
    <property type="evidence" value="ECO:0007669"/>
    <property type="project" value="InterPro"/>
</dbReference>
<reference evidence="7" key="2">
    <citation type="submission" date="2020-12" db="EMBL/GenBank/DDBJ databases">
        <title>New Spironucleus salmonicida genome in near-complete chromosomes.</title>
        <authorList>
            <person name="Xu F."/>
            <person name="Kurt Z."/>
            <person name="Jimenez-Gonzalez A."/>
            <person name="Astvaldsson A."/>
            <person name="Andersson J.O."/>
            <person name="Svard S.G."/>
        </authorList>
    </citation>
    <scope>NUCLEOTIDE SEQUENCE</scope>
    <source>
        <strain evidence="7">ATCC 50377</strain>
    </source>
</reference>